<evidence type="ECO:0000313" key="2">
    <source>
        <dbReference type="EMBL" id="SNY41154.1"/>
    </source>
</evidence>
<dbReference type="Proteomes" id="UP000231702">
    <property type="component" value="Unassembled WGS sequence"/>
</dbReference>
<dbReference type="EMBL" id="OBEA01000001">
    <property type="protein sequence ID" value="SNY41154.1"/>
    <property type="molecule type" value="Genomic_DNA"/>
</dbReference>
<name>A0A285HZL8_9RHOB</name>
<evidence type="ECO:0000313" key="3">
    <source>
        <dbReference type="Proteomes" id="UP000231655"/>
    </source>
</evidence>
<reference evidence="2 3" key="1">
    <citation type="submission" date="2017-09" db="EMBL/GenBank/DDBJ databases">
        <authorList>
            <person name="Ehlers B."/>
            <person name="Leendertz F.H."/>
        </authorList>
    </citation>
    <scope>NUCLEOTIDE SEQUENCE [LARGE SCALE GENOMIC DNA]</scope>
    <source>
        <strain evidence="2 3">CGMCC 1.12662</strain>
    </source>
</reference>
<gene>
    <name evidence="1" type="ORF">CVM39_06265</name>
    <name evidence="2" type="ORF">SAMN06297129_0828</name>
</gene>
<dbReference type="AlphaFoldDB" id="A0A285HZL8"/>
<reference evidence="1 4" key="2">
    <citation type="journal article" date="2018" name="Int. J. Syst. Evol. Microbiol.">
        <title>Pseudooceanicola lipolyticus sp. nov., a marine alphaproteobacterium, reclassification of Oceanicola flagellatus as Pseudooceanicola flagellatus comb. nov. and emended description of the genus Pseudooceanicola.</title>
        <authorList>
            <person name="Huang M.-M."/>
            <person name="Guo L.-L."/>
            <person name="Wu Y.-H."/>
            <person name="Lai Q.-L."/>
            <person name="Shao Z.-Z."/>
            <person name="Wang C.-S."/>
            <person name="Wu M."/>
            <person name="Xu X.-W."/>
        </authorList>
    </citation>
    <scope>NUCLEOTIDE SEQUENCE [LARGE SCALE GENOMIC DNA]</scope>
    <source>
        <strain evidence="1 4">Ar-45</strain>
    </source>
</reference>
<dbReference type="EMBL" id="PGTD01000013">
    <property type="protein sequence ID" value="PJE30311.1"/>
    <property type="molecule type" value="Genomic_DNA"/>
</dbReference>
<organism evidence="2 3">
    <name type="scientific">Pseudooceanicola antarcticus</name>
    <dbReference type="NCBI Taxonomy" id="1247613"/>
    <lineage>
        <taxon>Bacteria</taxon>
        <taxon>Pseudomonadati</taxon>
        <taxon>Pseudomonadota</taxon>
        <taxon>Alphaproteobacteria</taxon>
        <taxon>Rhodobacterales</taxon>
        <taxon>Paracoccaceae</taxon>
        <taxon>Pseudooceanicola</taxon>
    </lineage>
</organism>
<accession>A0A285HZL8</accession>
<evidence type="ECO:0000313" key="1">
    <source>
        <dbReference type="EMBL" id="PJE30311.1"/>
    </source>
</evidence>
<dbReference type="RefSeq" id="WP_097144578.1">
    <property type="nucleotide sequence ID" value="NZ_OBEA01000001.1"/>
</dbReference>
<dbReference type="Proteomes" id="UP000231655">
    <property type="component" value="Unassembled WGS sequence"/>
</dbReference>
<dbReference type="OrthoDB" id="7875944at2"/>
<evidence type="ECO:0000313" key="4">
    <source>
        <dbReference type="Proteomes" id="UP000231702"/>
    </source>
</evidence>
<proteinExistence type="predicted"/>
<protein>
    <submittedName>
        <fullName evidence="2">Uncharacterized protein</fullName>
    </submittedName>
</protein>
<sequence>MSEDVASGTRLIIDFHGLEVPYRALVGILSGLAPYMEEMDDFGLLAEEQPLPEDGLPLVELRLDGPVDADILQLTHAAGEALAAELPRGTRIALPDYPA</sequence>
<keyword evidence="4" id="KW-1185">Reference proteome</keyword>